<gene>
    <name evidence="2" type="ORF">SCLCIDRAFT_822342</name>
</gene>
<sequence>MRPRCSHRSRKPYPWLSLVNRTNLCLLYTQPQPSVRCGDDSLCDVALVAGNSIGSKAFTVRTSHSTMFAFDLGFYIRHSMFISMALGLHSMYSFQLF</sequence>
<dbReference type="InParanoid" id="A0A0C3A639"/>
<protein>
    <submittedName>
        <fullName evidence="2">Uncharacterized protein</fullName>
    </submittedName>
</protein>
<evidence type="ECO:0000313" key="3">
    <source>
        <dbReference type="Proteomes" id="UP000053989"/>
    </source>
</evidence>
<evidence type="ECO:0000256" key="1">
    <source>
        <dbReference type="SAM" id="Phobius"/>
    </source>
</evidence>
<dbReference type="AlphaFoldDB" id="A0A0C3A639"/>
<dbReference type="HOGENOM" id="CLU_2347949_0_0_1"/>
<name>A0A0C3A639_9AGAM</name>
<keyword evidence="1" id="KW-1133">Transmembrane helix</keyword>
<accession>A0A0C3A639</accession>
<keyword evidence="3" id="KW-1185">Reference proteome</keyword>
<evidence type="ECO:0000313" key="2">
    <source>
        <dbReference type="EMBL" id="KIM69148.1"/>
    </source>
</evidence>
<dbReference type="Proteomes" id="UP000053989">
    <property type="component" value="Unassembled WGS sequence"/>
</dbReference>
<keyword evidence="1" id="KW-0812">Transmembrane</keyword>
<proteinExistence type="predicted"/>
<organism evidence="2 3">
    <name type="scientific">Scleroderma citrinum Foug A</name>
    <dbReference type="NCBI Taxonomy" id="1036808"/>
    <lineage>
        <taxon>Eukaryota</taxon>
        <taxon>Fungi</taxon>
        <taxon>Dikarya</taxon>
        <taxon>Basidiomycota</taxon>
        <taxon>Agaricomycotina</taxon>
        <taxon>Agaricomycetes</taxon>
        <taxon>Agaricomycetidae</taxon>
        <taxon>Boletales</taxon>
        <taxon>Sclerodermatineae</taxon>
        <taxon>Sclerodermataceae</taxon>
        <taxon>Scleroderma</taxon>
    </lineage>
</organism>
<reference evidence="3" key="2">
    <citation type="submission" date="2015-01" db="EMBL/GenBank/DDBJ databases">
        <title>Evolutionary Origins and Diversification of the Mycorrhizal Mutualists.</title>
        <authorList>
            <consortium name="DOE Joint Genome Institute"/>
            <consortium name="Mycorrhizal Genomics Consortium"/>
            <person name="Kohler A."/>
            <person name="Kuo A."/>
            <person name="Nagy L.G."/>
            <person name="Floudas D."/>
            <person name="Copeland A."/>
            <person name="Barry K.W."/>
            <person name="Cichocki N."/>
            <person name="Veneault-Fourrey C."/>
            <person name="LaButti K."/>
            <person name="Lindquist E.A."/>
            <person name="Lipzen A."/>
            <person name="Lundell T."/>
            <person name="Morin E."/>
            <person name="Murat C."/>
            <person name="Riley R."/>
            <person name="Ohm R."/>
            <person name="Sun H."/>
            <person name="Tunlid A."/>
            <person name="Henrissat B."/>
            <person name="Grigoriev I.V."/>
            <person name="Hibbett D.S."/>
            <person name="Martin F."/>
        </authorList>
    </citation>
    <scope>NUCLEOTIDE SEQUENCE [LARGE SCALE GENOMIC DNA]</scope>
    <source>
        <strain evidence="3">Foug A</strain>
    </source>
</reference>
<reference evidence="2 3" key="1">
    <citation type="submission" date="2014-04" db="EMBL/GenBank/DDBJ databases">
        <authorList>
            <consortium name="DOE Joint Genome Institute"/>
            <person name="Kuo A."/>
            <person name="Kohler A."/>
            <person name="Nagy L.G."/>
            <person name="Floudas D."/>
            <person name="Copeland A."/>
            <person name="Barry K.W."/>
            <person name="Cichocki N."/>
            <person name="Veneault-Fourrey C."/>
            <person name="LaButti K."/>
            <person name="Lindquist E.A."/>
            <person name="Lipzen A."/>
            <person name="Lundell T."/>
            <person name="Morin E."/>
            <person name="Murat C."/>
            <person name="Sun H."/>
            <person name="Tunlid A."/>
            <person name="Henrissat B."/>
            <person name="Grigoriev I.V."/>
            <person name="Hibbett D.S."/>
            <person name="Martin F."/>
            <person name="Nordberg H.P."/>
            <person name="Cantor M.N."/>
            <person name="Hua S.X."/>
        </authorList>
    </citation>
    <scope>NUCLEOTIDE SEQUENCE [LARGE SCALE GENOMIC DNA]</scope>
    <source>
        <strain evidence="2 3">Foug A</strain>
    </source>
</reference>
<feature type="transmembrane region" description="Helical" evidence="1">
    <location>
        <begin position="74"/>
        <end position="94"/>
    </location>
</feature>
<keyword evidence="1" id="KW-0472">Membrane</keyword>
<dbReference type="EMBL" id="KN822007">
    <property type="protein sequence ID" value="KIM69148.1"/>
    <property type="molecule type" value="Genomic_DNA"/>
</dbReference>